<evidence type="ECO:0000259" key="4">
    <source>
        <dbReference type="Pfam" id="PF05433"/>
    </source>
</evidence>
<dbReference type="Pfam" id="PF05433">
    <property type="entry name" value="Rick_17kDa_Anti"/>
    <property type="match status" value="1"/>
</dbReference>
<dbReference type="InterPro" id="IPR008816">
    <property type="entry name" value="Gly_zipper_2TM_dom"/>
</dbReference>
<protein>
    <recommendedName>
        <fullName evidence="4">Glycine zipper 2TM domain-containing protein</fullName>
    </recommendedName>
</protein>
<dbReference type="GO" id="GO:0019867">
    <property type="term" value="C:outer membrane"/>
    <property type="evidence" value="ECO:0007669"/>
    <property type="project" value="InterPro"/>
</dbReference>
<evidence type="ECO:0000313" key="5">
    <source>
        <dbReference type="EMBL" id="RFO98145.1"/>
    </source>
</evidence>
<keyword evidence="6" id="KW-1185">Reference proteome</keyword>
<dbReference type="OrthoDB" id="8908469at2"/>
<proteinExistence type="predicted"/>
<dbReference type="InterPro" id="IPR051407">
    <property type="entry name" value="Bact_OM_lipoprot/Surf_antigen"/>
</dbReference>
<evidence type="ECO:0000256" key="3">
    <source>
        <dbReference type="SAM" id="SignalP"/>
    </source>
</evidence>
<dbReference type="PANTHER" id="PTHR35603">
    <property type="match status" value="1"/>
</dbReference>
<dbReference type="AlphaFoldDB" id="A0A3E1RFI1"/>
<comment type="caution">
    <text evidence="5">The sequence shown here is derived from an EMBL/GenBank/DDBJ whole genome shotgun (WGS) entry which is preliminary data.</text>
</comment>
<dbReference type="EMBL" id="QFZK01000002">
    <property type="protein sequence ID" value="RFO98145.1"/>
    <property type="molecule type" value="Genomic_DNA"/>
</dbReference>
<comment type="subcellular location">
    <subcellularLocation>
        <location evidence="1">Membrane</location>
    </subcellularLocation>
</comment>
<evidence type="ECO:0000256" key="1">
    <source>
        <dbReference type="ARBA" id="ARBA00004370"/>
    </source>
</evidence>
<accession>A0A3E1RFI1</accession>
<feature type="signal peptide" evidence="3">
    <location>
        <begin position="1"/>
        <end position="23"/>
    </location>
</feature>
<reference evidence="5 6" key="1">
    <citation type="submission" date="2018-05" db="EMBL/GenBank/DDBJ databases">
        <title>Rhodoferax soyangensis sp.nov., isolated from an oligotrophic freshwater lake.</title>
        <authorList>
            <person name="Park M."/>
        </authorList>
    </citation>
    <scope>NUCLEOTIDE SEQUENCE [LARGE SCALE GENOMIC DNA]</scope>
    <source>
        <strain evidence="5 6">IMCC26218</strain>
    </source>
</reference>
<keyword evidence="3" id="KW-0732">Signal</keyword>
<feature type="domain" description="Glycine zipper 2TM" evidence="4">
    <location>
        <begin position="122"/>
        <end position="163"/>
    </location>
</feature>
<dbReference type="Proteomes" id="UP000260665">
    <property type="component" value="Unassembled WGS sequence"/>
</dbReference>
<dbReference type="RefSeq" id="WP_117174784.1">
    <property type="nucleotide sequence ID" value="NZ_QFZK01000002.1"/>
</dbReference>
<keyword evidence="2" id="KW-0472">Membrane</keyword>
<feature type="chain" id="PRO_5017690584" description="Glycine zipper 2TM domain-containing protein" evidence="3">
    <location>
        <begin position="24"/>
        <end position="209"/>
    </location>
</feature>
<organism evidence="5 6">
    <name type="scientific">Rhodoferax lacus</name>
    <dbReference type="NCBI Taxonomy" id="2184758"/>
    <lineage>
        <taxon>Bacteria</taxon>
        <taxon>Pseudomonadati</taxon>
        <taxon>Pseudomonadota</taxon>
        <taxon>Betaproteobacteria</taxon>
        <taxon>Burkholderiales</taxon>
        <taxon>Comamonadaceae</taxon>
        <taxon>Rhodoferax</taxon>
    </lineage>
</organism>
<sequence>MKTSTFLTASALALFTLVHTAHAQAPLSPKAQLAADNKAAASRYASDKALCNDEADSAARLQCRRDAKSVYDKALADARARMAAASTTGKTSQGAKSAALCAACGKVLSVSSQEKSGEGSALGLIGGGVAGAILGNQVGQGAGKDLATIAGAAGGAYVGKKIEEKAKSHTVWTVGVQFEDGSQANYEFAQDPGFKAGDAVKKSGNTVVR</sequence>
<gene>
    <name evidence="5" type="ORF">DIC66_05365</name>
</gene>
<dbReference type="PANTHER" id="PTHR35603:SF2">
    <property type="entry name" value="OUTER MEMBRANE LIPOPROTEIN"/>
    <property type="match status" value="1"/>
</dbReference>
<name>A0A3E1RFI1_9BURK</name>
<evidence type="ECO:0000256" key="2">
    <source>
        <dbReference type="ARBA" id="ARBA00023136"/>
    </source>
</evidence>
<evidence type="ECO:0000313" key="6">
    <source>
        <dbReference type="Proteomes" id="UP000260665"/>
    </source>
</evidence>